<keyword evidence="2" id="KW-0285">Flavoprotein</keyword>
<dbReference type="STRING" id="86259.A0A4Z1NZQ8"/>
<dbReference type="PANTHER" id="PTHR42877:SF10">
    <property type="entry name" value="L-ORNITHINE N(5)-OXYGENASE"/>
    <property type="match status" value="1"/>
</dbReference>
<evidence type="ECO:0000256" key="2">
    <source>
        <dbReference type="ARBA" id="ARBA00022630"/>
    </source>
</evidence>
<keyword evidence="4" id="KW-0560">Oxidoreductase</keyword>
<comment type="caution">
    <text evidence="5">The sequence shown here is derived from an EMBL/GenBank/DDBJ whole genome shotgun (WGS) entry which is preliminary data.</text>
</comment>
<dbReference type="Proteomes" id="UP000298493">
    <property type="component" value="Unassembled WGS sequence"/>
</dbReference>
<evidence type="ECO:0000256" key="1">
    <source>
        <dbReference type="ARBA" id="ARBA00010139"/>
    </source>
</evidence>
<dbReference type="GO" id="GO:0004499">
    <property type="term" value="F:N,N-dimethylaniline monooxygenase activity"/>
    <property type="evidence" value="ECO:0007669"/>
    <property type="project" value="InterPro"/>
</dbReference>
<dbReference type="InterPro" id="IPR020946">
    <property type="entry name" value="Flavin_mOase-like"/>
</dbReference>
<evidence type="ECO:0000256" key="3">
    <source>
        <dbReference type="ARBA" id="ARBA00022827"/>
    </source>
</evidence>
<dbReference type="GO" id="GO:0050661">
    <property type="term" value="F:NADP binding"/>
    <property type="evidence" value="ECO:0007669"/>
    <property type="project" value="InterPro"/>
</dbReference>
<name>A0A4Z1NZQ8_9PEZI</name>
<dbReference type="PANTHER" id="PTHR42877">
    <property type="entry name" value="L-ORNITHINE N(5)-MONOOXYGENASE-RELATED"/>
    <property type="match status" value="1"/>
</dbReference>
<gene>
    <name evidence="5" type="ORF">E6O75_ATG04997</name>
</gene>
<reference evidence="5 6" key="1">
    <citation type="submission" date="2019-04" db="EMBL/GenBank/DDBJ databases">
        <title>High contiguity whole genome sequence and gene annotation resource for two Venturia nashicola isolates.</title>
        <authorList>
            <person name="Prokchorchik M."/>
            <person name="Won K."/>
            <person name="Lee Y."/>
            <person name="Choi E.D."/>
            <person name="Segonzac C."/>
            <person name="Sohn K.H."/>
        </authorList>
    </citation>
    <scope>NUCLEOTIDE SEQUENCE [LARGE SCALE GENOMIC DNA]</scope>
    <source>
        <strain evidence="5 6">PRI2</strain>
    </source>
</reference>
<evidence type="ECO:0000313" key="5">
    <source>
        <dbReference type="EMBL" id="TID21602.1"/>
    </source>
</evidence>
<comment type="similarity">
    <text evidence="1">Belongs to the FAD-binding monooxygenase family.</text>
</comment>
<dbReference type="InterPro" id="IPR036188">
    <property type="entry name" value="FAD/NAD-bd_sf"/>
</dbReference>
<protein>
    <submittedName>
        <fullName evidence="5">FAD/NAD(P)-binding domain-containing protein</fullName>
    </submittedName>
</protein>
<accession>A0A4Z1NZQ8</accession>
<sequence>MSESNGVKSVAPHLRNRIHRVNGYDKKHGYMYYPVVIVGAGESGIAMAHKLKVDLKCDQFRIFDRQSGLGGTWWINRYPAVAVDIPAVFYSFSFAPNPNFSSFYPPGPEIYEYLQDVCTRFGFSDKIQLNTDVSVCKWLKEEEVWEITLNHMVAGAGDLSSKDRKRKIEKEGENSVWVSTETIRAKVLVSAVGGLVEPRDAPPDVPGWDTFKGDVFHSARWNSDVDLNNKDVVVVGTGCSAAQFVPRLTKAPYNAKSVTQIMRSPPWVVDRIIPPFGNEAWSKWSPTVFKYVPGLMRIIRYSVAAGTEWDWRLFGGGEWHEKERKKLEANLVEHIKKTVPEKYQEILTPDYGVGCKRRIFDNTWFPVLHQDNIDLTTLPLTEVREKSVKLGPGRMYPDPTISTSMVSNEEREVPADVIVLANGFNTTRWLHPLTVIGDEGQDLVDTMQQRGGPQAYQGTAFDGFPNFFIIFGPNTATGHSSVILASENMVNYASKFIKPILSGDVRTVDVKRSAEEAYTADVQKQLKKTIWMSGGCNSWYFDKEGWNGTVLPYNQIWFWYRTAFPYYNHWSFTYTRKGLIKLMISRGAKLLAVILTLLSIVKIKRKAKAEEMTVAEYLENMKDVVKMGAKMGAVMGINKTMKRLKDLRTGILS</sequence>
<dbReference type="EMBL" id="SNSC02000009">
    <property type="protein sequence ID" value="TID21602.1"/>
    <property type="molecule type" value="Genomic_DNA"/>
</dbReference>
<dbReference type="AlphaFoldDB" id="A0A4Z1NZQ8"/>
<organism evidence="5 6">
    <name type="scientific">Venturia nashicola</name>
    <dbReference type="NCBI Taxonomy" id="86259"/>
    <lineage>
        <taxon>Eukaryota</taxon>
        <taxon>Fungi</taxon>
        <taxon>Dikarya</taxon>
        <taxon>Ascomycota</taxon>
        <taxon>Pezizomycotina</taxon>
        <taxon>Dothideomycetes</taxon>
        <taxon>Pleosporomycetidae</taxon>
        <taxon>Venturiales</taxon>
        <taxon>Venturiaceae</taxon>
        <taxon>Venturia</taxon>
    </lineage>
</organism>
<proteinExistence type="inferred from homology"/>
<keyword evidence="3" id="KW-0274">FAD</keyword>
<dbReference type="SUPFAM" id="SSF51905">
    <property type="entry name" value="FAD/NAD(P)-binding domain"/>
    <property type="match status" value="2"/>
</dbReference>
<dbReference type="Pfam" id="PF00743">
    <property type="entry name" value="FMO-like"/>
    <property type="match status" value="1"/>
</dbReference>
<dbReference type="Gene3D" id="3.50.50.60">
    <property type="entry name" value="FAD/NAD(P)-binding domain"/>
    <property type="match status" value="3"/>
</dbReference>
<dbReference type="InterPro" id="IPR051209">
    <property type="entry name" value="FAD-bind_Monooxygenase_sf"/>
</dbReference>
<evidence type="ECO:0000256" key="4">
    <source>
        <dbReference type="ARBA" id="ARBA00023002"/>
    </source>
</evidence>
<evidence type="ECO:0000313" key="6">
    <source>
        <dbReference type="Proteomes" id="UP000298493"/>
    </source>
</evidence>
<keyword evidence="6" id="KW-1185">Reference proteome</keyword>
<dbReference type="GO" id="GO:0050660">
    <property type="term" value="F:flavin adenine dinucleotide binding"/>
    <property type="evidence" value="ECO:0007669"/>
    <property type="project" value="InterPro"/>
</dbReference>